<dbReference type="Proteomes" id="UP001292094">
    <property type="component" value="Unassembled WGS sequence"/>
</dbReference>
<sequence>MAGCGAVCGTISRGKEGGGVLFRTPKDDSLPGPTPRPSAPGRSPVLPSPTPFTTLYTNTHTDIGLGGRSTLPSLT</sequence>
<protein>
    <submittedName>
        <fullName evidence="2">Uncharacterized protein</fullName>
    </submittedName>
</protein>
<feature type="compositionally biased region" description="Polar residues" evidence="1">
    <location>
        <begin position="51"/>
        <end position="61"/>
    </location>
</feature>
<organism evidence="2 3">
    <name type="scientific">Petrolisthes manimaculis</name>
    <dbReference type="NCBI Taxonomy" id="1843537"/>
    <lineage>
        <taxon>Eukaryota</taxon>
        <taxon>Metazoa</taxon>
        <taxon>Ecdysozoa</taxon>
        <taxon>Arthropoda</taxon>
        <taxon>Crustacea</taxon>
        <taxon>Multicrustacea</taxon>
        <taxon>Malacostraca</taxon>
        <taxon>Eumalacostraca</taxon>
        <taxon>Eucarida</taxon>
        <taxon>Decapoda</taxon>
        <taxon>Pleocyemata</taxon>
        <taxon>Anomura</taxon>
        <taxon>Galatheoidea</taxon>
        <taxon>Porcellanidae</taxon>
        <taxon>Petrolisthes</taxon>
    </lineage>
</organism>
<name>A0AAE1TTU4_9EUCA</name>
<comment type="caution">
    <text evidence="2">The sequence shown here is derived from an EMBL/GenBank/DDBJ whole genome shotgun (WGS) entry which is preliminary data.</text>
</comment>
<feature type="region of interest" description="Disordered" evidence="1">
    <location>
        <begin position="14"/>
        <end position="75"/>
    </location>
</feature>
<accession>A0AAE1TTU4</accession>
<keyword evidence="3" id="KW-1185">Reference proteome</keyword>
<gene>
    <name evidence="2" type="ORF">Pmani_030231</name>
</gene>
<dbReference type="AlphaFoldDB" id="A0AAE1TTU4"/>
<evidence type="ECO:0000313" key="3">
    <source>
        <dbReference type="Proteomes" id="UP001292094"/>
    </source>
</evidence>
<reference evidence="2" key="1">
    <citation type="submission" date="2023-11" db="EMBL/GenBank/DDBJ databases">
        <title>Genome assemblies of two species of porcelain crab, Petrolisthes cinctipes and Petrolisthes manimaculis (Anomura: Porcellanidae).</title>
        <authorList>
            <person name="Angst P."/>
        </authorList>
    </citation>
    <scope>NUCLEOTIDE SEQUENCE</scope>
    <source>
        <strain evidence="2">PB745_02</strain>
        <tissue evidence="2">Gill</tissue>
    </source>
</reference>
<proteinExistence type="predicted"/>
<evidence type="ECO:0000256" key="1">
    <source>
        <dbReference type="SAM" id="MobiDB-lite"/>
    </source>
</evidence>
<evidence type="ECO:0000313" key="2">
    <source>
        <dbReference type="EMBL" id="KAK4297351.1"/>
    </source>
</evidence>
<dbReference type="EMBL" id="JAWZYT010003655">
    <property type="protein sequence ID" value="KAK4297351.1"/>
    <property type="molecule type" value="Genomic_DNA"/>
</dbReference>